<dbReference type="InterPro" id="IPR011994">
    <property type="entry name" value="Cytidylate_kinase_dom"/>
</dbReference>
<dbReference type="EMBL" id="BSND01000003">
    <property type="protein sequence ID" value="GLP98552.1"/>
    <property type="molecule type" value="Genomic_DNA"/>
</dbReference>
<comment type="catalytic activity">
    <reaction evidence="6 8">
        <text>dCMP + ATP = dCDP + ADP</text>
        <dbReference type="Rhea" id="RHEA:25094"/>
        <dbReference type="ChEBI" id="CHEBI:30616"/>
        <dbReference type="ChEBI" id="CHEBI:57566"/>
        <dbReference type="ChEBI" id="CHEBI:58593"/>
        <dbReference type="ChEBI" id="CHEBI:456216"/>
        <dbReference type="EC" id="2.7.4.25"/>
    </reaction>
</comment>
<dbReference type="InterPro" id="IPR003136">
    <property type="entry name" value="Cytidylate_kin"/>
</dbReference>
<evidence type="ECO:0000256" key="3">
    <source>
        <dbReference type="ARBA" id="ARBA00022741"/>
    </source>
</evidence>
<keyword evidence="4 8" id="KW-0418">Kinase</keyword>
<comment type="similarity">
    <text evidence="1 8">Belongs to the cytidylate kinase family. Type 1 subfamily.</text>
</comment>
<evidence type="ECO:0000313" key="10">
    <source>
        <dbReference type="EMBL" id="GLP98552.1"/>
    </source>
</evidence>
<keyword evidence="5 8" id="KW-0067">ATP-binding</keyword>
<dbReference type="CDD" id="cd02020">
    <property type="entry name" value="CMPK"/>
    <property type="match status" value="1"/>
</dbReference>
<evidence type="ECO:0000256" key="6">
    <source>
        <dbReference type="ARBA" id="ARBA00047615"/>
    </source>
</evidence>
<sequence length="221" mass="24123">MADIPVLTIDGPSGSGKGTIAQMIARELGWHYLDSGAIYRVLAFASLKHQIPASDEKSLVQLAQTLDLQFHLDDDGLSVLLEGEEVSQQIRTEKAGNAASKVAAIPAVRAALLQRQRDFCQLPGLVTDGRDMGTVVFPDAPFKVFLTASAEERALRRYKQLKEKGIESNLSDLIAEISERDKRDSERKVAPLLPATDALILDSTELGITAVYEKVRSYCAI</sequence>
<organism evidence="10 11">
    <name type="scientific">Methylophaga thalassica</name>
    <dbReference type="NCBI Taxonomy" id="40223"/>
    <lineage>
        <taxon>Bacteria</taxon>
        <taxon>Pseudomonadati</taxon>
        <taxon>Pseudomonadota</taxon>
        <taxon>Gammaproteobacteria</taxon>
        <taxon>Thiotrichales</taxon>
        <taxon>Piscirickettsiaceae</taxon>
        <taxon>Methylophaga</taxon>
    </lineage>
</organism>
<dbReference type="Gene3D" id="3.40.50.300">
    <property type="entry name" value="P-loop containing nucleotide triphosphate hydrolases"/>
    <property type="match status" value="1"/>
</dbReference>
<keyword evidence="8" id="KW-0963">Cytoplasm</keyword>
<dbReference type="Pfam" id="PF02224">
    <property type="entry name" value="Cytidylate_kin"/>
    <property type="match status" value="1"/>
</dbReference>
<comment type="caution">
    <text evidence="10">The sequence shown here is derived from an EMBL/GenBank/DDBJ whole genome shotgun (WGS) entry which is preliminary data.</text>
</comment>
<evidence type="ECO:0000313" key="11">
    <source>
        <dbReference type="Proteomes" id="UP001161423"/>
    </source>
</evidence>
<keyword evidence="2 8" id="KW-0808">Transferase</keyword>
<evidence type="ECO:0000256" key="2">
    <source>
        <dbReference type="ARBA" id="ARBA00022679"/>
    </source>
</evidence>
<proteinExistence type="inferred from homology"/>
<comment type="catalytic activity">
    <reaction evidence="7 8">
        <text>CMP + ATP = CDP + ADP</text>
        <dbReference type="Rhea" id="RHEA:11600"/>
        <dbReference type="ChEBI" id="CHEBI:30616"/>
        <dbReference type="ChEBI" id="CHEBI:58069"/>
        <dbReference type="ChEBI" id="CHEBI:60377"/>
        <dbReference type="ChEBI" id="CHEBI:456216"/>
        <dbReference type="EC" id="2.7.4.25"/>
    </reaction>
</comment>
<protein>
    <recommendedName>
        <fullName evidence="8">Cytidylate kinase</fullName>
        <shortName evidence="8">CK</shortName>
        <ecNumber evidence="8">2.7.4.25</ecNumber>
    </recommendedName>
    <alternativeName>
        <fullName evidence="8">Cytidine monophosphate kinase</fullName>
        <shortName evidence="8">CMP kinase</shortName>
    </alternativeName>
</protein>
<evidence type="ECO:0000256" key="8">
    <source>
        <dbReference type="HAMAP-Rule" id="MF_00238"/>
    </source>
</evidence>
<reference evidence="10" key="2">
    <citation type="submission" date="2023-01" db="EMBL/GenBank/DDBJ databases">
        <title>Draft genome sequence of Methylophaga thalassica strain NBRC 102424.</title>
        <authorList>
            <person name="Sun Q."/>
            <person name="Mori K."/>
        </authorList>
    </citation>
    <scope>NUCLEOTIDE SEQUENCE</scope>
    <source>
        <strain evidence="10">NBRC 102424</strain>
    </source>
</reference>
<accession>A0ABQ5TQL0</accession>
<feature type="domain" description="Cytidylate kinase" evidence="9">
    <location>
        <begin position="8"/>
        <end position="217"/>
    </location>
</feature>
<gene>
    <name evidence="8 10" type="primary">cmk</name>
    <name evidence="10" type="ORF">GCM10007891_04060</name>
</gene>
<dbReference type="InterPro" id="IPR027417">
    <property type="entry name" value="P-loop_NTPase"/>
</dbReference>
<evidence type="ECO:0000256" key="7">
    <source>
        <dbReference type="ARBA" id="ARBA00048478"/>
    </source>
</evidence>
<dbReference type="PANTHER" id="PTHR21299">
    <property type="entry name" value="CYTIDYLATE KINASE/PANTOATE-BETA-ALANINE LIGASE"/>
    <property type="match status" value="1"/>
</dbReference>
<dbReference type="SUPFAM" id="SSF52540">
    <property type="entry name" value="P-loop containing nucleoside triphosphate hydrolases"/>
    <property type="match status" value="1"/>
</dbReference>
<evidence type="ECO:0000256" key="4">
    <source>
        <dbReference type="ARBA" id="ARBA00022777"/>
    </source>
</evidence>
<dbReference type="HAMAP" id="MF_00238">
    <property type="entry name" value="Cytidyl_kinase_type1"/>
    <property type="match status" value="1"/>
</dbReference>
<evidence type="ECO:0000256" key="5">
    <source>
        <dbReference type="ARBA" id="ARBA00022840"/>
    </source>
</evidence>
<dbReference type="Proteomes" id="UP001161423">
    <property type="component" value="Unassembled WGS sequence"/>
</dbReference>
<reference evidence="10" key="1">
    <citation type="journal article" date="2014" name="Int. J. Syst. Evol. Microbiol.">
        <title>Complete genome of a new Firmicutes species belonging to the dominant human colonic microbiota ('Ruminococcus bicirculans') reveals two chromosomes and a selective capacity to utilize plant glucans.</title>
        <authorList>
            <consortium name="NISC Comparative Sequencing Program"/>
            <person name="Wegmann U."/>
            <person name="Louis P."/>
            <person name="Goesmann A."/>
            <person name="Henrissat B."/>
            <person name="Duncan S.H."/>
            <person name="Flint H.J."/>
        </authorList>
    </citation>
    <scope>NUCLEOTIDE SEQUENCE</scope>
    <source>
        <strain evidence="10">NBRC 102424</strain>
    </source>
</reference>
<dbReference type="PANTHER" id="PTHR21299:SF2">
    <property type="entry name" value="CYTIDYLATE KINASE"/>
    <property type="match status" value="1"/>
</dbReference>
<dbReference type="GO" id="GO:0016301">
    <property type="term" value="F:kinase activity"/>
    <property type="evidence" value="ECO:0007669"/>
    <property type="project" value="UniProtKB-KW"/>
</dbReference>
<dbReference type="NCBIfam" id="TIGR00017">
    <property type="entry name" value="cmk"/>
    <property type="match status" value="1"/>
</dbReference>
<comment type="subcellular location">
    <subcellularLocation>
        <location evidence="8">Cytoplasm</location>
    </subcellularLocation>
</comment>
<feature type="binding site" evidence="8">
    <location>
        <begin position="11"/>
        <end position="19"/>
    </location>
    <ligand>
        <name>ATP</name>
        <dbReference type="ChEBI" id="CHEBI:30616"/>
    </ligand>
</feature>
<keyword evidence="11" id="KW-1185">Reference proteome</keyword>
<evidence type="ECO:0000256" key="1">
    <source>
        <dbReference type="ARBA" id="ARBA00009427"/>
    </source>
</evidence>
<evidence type="ECO:0000259" key="9">
    <source>
        <dbReference type="Pfam" id="PF02224"/>
    </source>
</evidence>
<keyword evidence="3 8" id="KW-0547">Nucleotide-binding</keyword>
<dbReference type="RefSeq" id="WP_007145732.1">
    <property type="nucleotide sequence ID" value="NZ_BSND01000003.1"/>
</dbReference>
<dbReference type="EC" id="2.7.4.25" evidence="8"/>
<name>A0ABQ5TQL0_9GAMM</name>